<dbReference type="AlphaFoldDB" id="A0A2T5VGP0"/>
<comment type="function">
    <text evidence="5">Zinc chaperone that directly transfers zinc cofactor to target proteins, thereby activating them. Zinc is transferred from the CXCC motif in the GTPase domain to the zinc binding site in target proteins in a process requiring GTP hydrolysis.</text>
</comment>
<dbReference type="Pfam" id="PF02492">
    <property type="entry name" value="cobW"/>
    <property type="match status" value="1"/>
</dbReference>
<name>A0A2T5VGP0_9HYPH</name>
<dbReference type="RefSeq" id="WP_170122023.1">
    <property type="nucleotide sequence ID" value="NZ_QAYG01000001.1"/>
</dbReference>
<dbReference type="InterPro" id="IPR011629">
    <property type="entry name" value="CobW-like_C"/>
</dbReference>
<evidence type="ECO:0000256" key="5">
    <source>
        <dbReference type="ARBA" id="ARBA00045658"/>
    </source>
</evidence>
<dbReference type="GO" id="GO:0000166">
    <property type="term" value="F:nucleotide binding"/>
    <property type="evidence" value="ECO:0007669"/>
    <property type="project" value="UniProtKB-KW"/>
</dbReference>
<evidence type="ECO:0000256" key="4">
    <source>
        <dbReference type="ARBA" id="ARBA00034320"/>
    </source>
</evidence>
<dbReference type="InterPro" id="IPR003495">
    <property type="entry name" value="CobW/HypB/UreG_nucleotide-bd"/>
</dbReference>
<gene>
    <name evidence="8" type="ORF">C8N35_101968</name>
</gene>
<dbReference type="SUPFAM" id="SSF52540">
    <property type="entry name" value="P-loop containing nucleoside triphosphate hydrolases"/>
    <property type="match status" value="1"/>
</dbReference>
<dbReference type="GO" id="GO:0016787">
    <property type="term" value="F:hydrolase activity"/>
    <property type="evidence" value="ECO:0007669"/>
    <property type="project" value="UniProtKB-KW"/>
</dbReference>
<dbReference type="EMBL" id="QAYG01000001">
    <property type="protein sequence ID" value="PTW62919.1"/>
    <property type="molecule type" value="Genomic_DNA"/>
</dbReference>
<comment type="similarity">
    <text evidence="4">Belongs to the SIMIBI class G3E GTPase family. ZNG1 subfamily.</text>
</comment>
<keyword evidence="1" id="KW-0547">Nucleotide-binding</keyword>
<dbReference type="InterPro" id="IPR036627">
    <property type="entry name" value="CobW-likC_sf"/>
</dbReference>
<evidence type="ECO:0000313" key="9">
    <source>
        <dbReference type="Proteomes" id="UP000244081"/>
    </source>
</evidence>
<protein>
    <submittedName>
        <fullName evidence="8">G3E family GTPase</fullName>
    </submittedName>
</protein>
<evidence type="ECO:0000259" key="7">
    <source>
        <dbReference type="SMART" id="SM00833"/>
    </source>
</evidence>
<dbReference type="CDD" id="cd03112">
    <property type="entry name" value="CobW-like"/>
    <property type="match status" value="1"/>
</dbReference>
<feature type="domain" description="CobW C-terminal" evidence="7">
    <location>
        <begin position="239"/>
        <end position="328"/>
    </location>
</feature>
<sequence>MTRSTSPVPVTILTGFLGAGKTTLLKRILDDPQGVRYGVLVNDFGAINIDADLVVESAADQVSLSNGCVCCSIQSDLVEAIDGLLARDPAPERILIEASGVSRPLPIADTLEAPELKGRAVLDGIFCLVDGEGFADLDFAATELAIEQVTGSDVVLLNKVDAASETQLAAVEQTLKGPLPALRLIRTRFAEIPREVLFGAHMGARTEPHHGHEHHHDHDHCTDLHCTHEHHHHDHADEFEAWSWQSAQPVDADRLRASLRALPASLMRAKGIFRAESAGERLVFHLVGKRARTTREKETPPAVSSLVAIGRRGSFDGAELTRLMDACVAAPRP</sequence>
<dbReference type="PANTHER" id="PTHR13748:SF62">
    <property type="entry name" value="COBW DOMAIN-CONTAINING PROTEIN"/>
    <property type="match status" value="1"/>
</dbReference>
<comment type="caution">
    <text evidence="8">The sequence shown here is derived from an EMBL/GenBank/DDBJ whole genome shotgun (WGS) entry which is preliminary data.</text>
</comment>
<evidence type="ECO:0000256" key="6">
    <source>
        <dbReference type="ARBA" id="ARBA00049117"/>
    </source>
</evidence>
<evidence type="ECO:0000313" key="8">
    <source>
        <dbReference type="EMBL" id="PTW62919.1"/>
    </source>
</evidence>
<evidence type="ECO:0000256" key="1">
    <source>
        <dbReference type="ARBA" id="ARBA00022741"/>
    </source>
</evidence>
<keyword evidence="3" id="KW-0143">Chaperone</keyword>
<dbReference type="SUPFAM" id="SSF90002">
    <property type="entry name" value="Hypothetical protein YjiA, C-terminal domain"/>
    <property type="match status" value="1"/>
</dbReference>
<dbReference type="Gene3D" id="3.30.1220.10">
    <property type="entry name" value="CobW-like, C-terminal domain"/>
    <property type="match status" value="1"/>
</dbReference>
<dbReference type="Proteomes" id="UP000244081">
    <property type="component" value="Unassembled WGS sequence"/>
</dbReference>
<accession>A0A2T5VGP0</accession>
<proteinExistence type="inferred from homology"/>
<organism evidence="8 9">
    <name type="scientific">Breoghania corrubedonensis</name>
    <dbReference type="NCBI Taxonomy" id="665038"/>
    <lineage>
        <taxon>Bacteria</taxon>
        <taxon>Pseudomonadati</taxon>
        <taxon>Pseudomonadota</taxon>
        <taxon>Alphaproteobacteria</taxon>
        <taxon>Hyphomicrobiales</taxon>
        <taxon>Stappiaceae</taxon>
        <taxon>Breoghania</taxon>
    </lineage>
</organism>
<dbReference type="Pfam" id="PF07683">
    <property type="entry name" value="CobW_C"/>
    <property type="match status" value="1"/>
</dbReference>
<evidence type="ECO:0000256" key="3">
    <source>
        <dbReference type="ARBA" id="ARBA00023186"/>
    </source>
</evidence>
<reference evidence="8 9" key="1">
    <citation type="submission" date="2018-04" db="EMBL/GenBank/DDBJ databases">
        <title>Genomic Encyclopedia of Archaeal and Bacterial Type Strains, Phase II (KMG-II): from individual species to whole genera.</title>
        <authorList>
            <person name="Goeker M."/>
        </authorList>
    </citation>
    <scope>NUCLEOTIDE SEQUENCE [LARGE SCALE GENOMIC DNA]</scope>
    <source>
        <strain evidence="8 9">DSM 23382</strain>
    </source>
</reference>
<comment type="catalytic activity">
    <reaction evidence="6">
        <text>GTP + H2O = GDP + phosphate + H(+)</text>
        <dbReference type="Rhea" id="RHEA:19669"/>
        <dbReference type="ChEBI" id="CHEBI:15377"/>
        <dbReference type="ChEBI" id="CHEBI:15378"/>
        <dbReference type="ChEBI" id="CHEBI:37565"/>
        <dbReference type="ChEBI" id="CHEBI:43474"/>
        <dbReference type="ChEBI" id="CHEBI:58189"/>
    </reaction>
    <physiologicalReaction direction="left-to-right" evidence="6">
        <dbReference type="Rhea" id="RHEA:19670"/>
    </physiologicalReaction>
</comment>
<dbReference type="SMART" id="SM00833">
    <property type="entry name" value="CobW_C"/>
    <property type="match status" value="1"/>
</dbReference>
<dbReference type="InterPro" id="IPR051316">
    <property type="entry name" value="Zinc-reg_GTPase_activator"/>
</dbReference>
<dbReference type="PANTHER" id="PTHR13748">
    <property type="entry name" value="COBW-RELATED"/>
    <property type="match status" value="1"/>
</dbReference>
<evidence type="ECO:0000256" key="2">
    <source>
        <dbReference type="ARBA" id="ARBA00022801"/>
    </source>
</evidence>
<dbReference type="InterPro" id="IPR027417">
    <property type="entry name" value="P-loop_NTPase"/>
</dbReference>
<dbReference type="Gene3D" id="3.40.50.300">
    <property type="entry name" value="P-loop containing nucleotide triphosphate hydrolases"/>
    <property type="match status" value="1"/>
</dbReference>
<keyword evidence="9" id="KW-1185">Reference proteome</keyword>
<keyword evidence="2" id="KW-0378">Hydrolase</keyword>
<dbReference type="GO" id="GO:0005737">
    <property type="term" value="C:cytoplasm"/>
    <property type="evidence" value="ECO:0007669"/>
    <property type="project" value="TreeGrafter"/>
</dbReference>